<keyword evidence="2" id="KW-1185">Reference proteome</keyword>
<accession>A0A0L8VE76</accession>
<name>A0A0L8VE76_9BACT</name>
<evidence type="ECO:0000313" key="2">
    <source>
        <dbReference type="Proteomes" id="UP000036958"/>
    </source>
</evidence>
<protein>
    <submittedName>
        <fullName evidence="1">Uncharacterized protein</fullName>
    </submittedName>
</protein>
<sequence>MVDATGGVIQSSPKGWVTTRLARADGLATGWGKFAGVSAGS</sequence>
<evidence type="ECO:0000313" key="1">
    <source>
        <dbReference type="EMBL" id="KOH46638.1"/>
    </source>
</evidence>
<proteinExistence type="predicted"/>
<organism evidence="1 2">
    <name type="scientific">Sunxiuqinia dokdonensis</name>
    <dbReference type="NCBI Taxonomy" id="1409788"/>
    <lineage>
        <taxon>Bacteria</taxon>
        <taxon>Pseudomonadati</taxon>
        <taxon>Bacteroidota</taxon>
        <taxon>Bacteroidia</taxon>
        <taxon>Marinilabiliales</taxon>
        <taxon>Prolixibacteraceae</taxon>
        <taxon>Sunxiuqinia</taxon>
    </lineage>
</organism>
<gene>
    <name evidence="1" type="ORF">NC99_06150</name>
</gene>
<dbReference type="EMBL" id="LGIA01000024">
    <property type="protein sequence ID" value="KOH46638.1"/>
    <property type="molecule type" value="Genomic_DNA"/>
</dbReference>
<dbReference type="Proteomes" id="UP000036958">
    <property type="component" value="Unassembled WGS sequence"/>
</dbReference>
<reference evidence="2" key="1">
    <citation type="submission" date="2015-07" db="EMBL/GenBank/DDBJ databases">
        <title>Genome sequencing of Sunxiuqinia dokdonensis strain SK.</title>
        <authorList>
            <person name="Ahn S."/>
            <person name="Kim B.-C."/>
        </authorList>
    </citation>
    <scope>NUCLEOTIDE SEQUENCE [LARGE SCALE GENOMIC DNA]</scope>
    <source>
        <strain evidence="2">SK</strain>
    </source>
</reference>
<dbReference type="AlphaFoldDB" id="A0A0L8VE76"/>
<comment type="caution">
    <text evidence="1">The sequence shown here is derived from an EMBL/GenBank/DDBJ whole genome shotgun (WGS) entry which is preliminary data.</text>
</comment>